<feature type="compositionally biased region" description="Polar residues" evidence="11">
    <location>
        <begin position="520"/>
        <end position="536"/>
    </location>
</feature>
<feature type="domain" description="Nuclear receptor" evidence="12">
    <location>
        <begin position="39"/>
        <end position="114"/>
    </location>
</feature>
<dbReference type="PANTHER" id="PTHR45805:SF2">
    <property type="entry name" value="NUCLEAR HORMONE RECEPTOR HR3-RELATED"/>
    <property type="match status" value="1"/>
</dbReference>
<dbReference type="InParanoid" id="E4X265"/>
<keyword evidence="8 10" id="KW-0675">Receptor</keyword>
<evidence type="ECO:0000256" key="1">
    <source>
        <dbReference type="ARBA" id="ARBA00004123"/>
    </source>
</evidence>
<keyword evidence="4 10" id="KW-0862">Zinc</keyword>
<dbReference type="InterPro" id="IPR044101">
    <property type="entry name" value="NR_DBD_ROR"/>
</dbReference>
<keyword evidence="2 10" id="KW-0479">Metal-binding</keyword>
<feature type="region of interest" description="Disordered" evidence="11">
    <location>
        <begin position="455"/>
        <end position="487"/>
    </location>
</feature>
<evidence type="ECO:0000256" key="3">
    <source>
        <dbReference type="ARBA" id="ARBA00022771"/>
    </source>
</evidence>
<dbReference type="OrthoDB" id="8832025at2759"/>
<keyword evidence="7 10" id="KW-0804">Transcription</keyword>
<dbReference type="FunFam" id="3.30.50.10:FF:000003">
    <property type="entry name" value="Nuclear orphan receptor ROR-beta"/>
    <property type="match status" value="1"/>
</dbReference>
<dbReference type="SMART" id="SM00430">
    <property type="entry name" value="HOLI"/>
    <property type="match status" value="1"/>
</dbReference>
<feature type="compositionally biased region" description="Low complexity" evidence="11">
    <location>
        <begin position="455"/>
        <end position="466"/>
    </location>
</feature>
<feature type="compositionally biased region" description="Basic and acidic residues" evidence="11">
    <location>
        <begin position="537"/>
        <end position="546"/>
    </location>
</feature>
<dbReference type="PRINTS" id="PR00398">
    <property type="entry name" value="STRDHORMONER"/>
</dbReference>
<sequence>MQYQHAQRYSQQHSVQGYNSEMSFRENFRSMPAKAHIEIIPCKVCGDRSSGIHYGIITCEGCKGFFRRSQQNNARYNCPRSGTCVVDRTNRNRCQACRLKKCLGLGMSRDAVKFGRMSKKQRDQLYMEVVKHQNQQASEAQSMPDYSNVPQLQMPYAHQQTHQQAQHAQMAQAHQMAQLQAYQQAQQLAAAQGRYYPTPAPTYQSQAQLDELVKDITTAFAGSIEFDRREIYALCQESVYTDSEIEHYQELAEDEMWGLWANTQVDSLFRCVEFARGIGAFNALEEADKLNLLRSGALEMILVRMSREINLGNMTALWNKKFAPAAMFNALGCEKLIASMYDAAANLARLALSDDELALFSAAVLLSSNRVGLVETHKVAEKQTLIIAALRSKLMQRGQNPFPVVQKVVLKTIISFLKIISRFPRSSPRWLESTSFTLSSWHRLDKSIHPLSFLQSTPRSSSSSMPPLLPSRNSQKSLQQFLPSPKTSPLIQSSPIWVTWLHNPSNGSGNNDSDYSSCNLANSTGVTSSDSDSETQSPERKYSTEDELVIKTDFDSDSTKLFHSLETLCQSINPYTTQ</sequence>
<evidence type="ECO:0000256" key="4">
    <source>
        <dbReference type="ARBA" id="ARBA00022833"/>
    </source>
</evidence>
<keyword evidence="6 10" id="KW-0238">DNA-binding</keyword>
<accession>E4X265</accession>
<dbReference type="Pfam" id="PF00104">
    <property type="entry name" value="Hormone_recep"/>
    <property type="match status" value="1"/>
</dbReference>
<dbReference type="Proteomes" id="UP000001307">
    <property type="component" value="Unassembled WGS sequence"/>
</dbReference>
<evidence type="ECO:0000256" key="9">
    <source>
        <dbReference type="ARBA" id="ARBA00023242"/>
    </source>
</evidence>
<evidence type="ECO:0000256" key="2">
    <source>
        <dbReference type="ARBA" id="ARBA00022723"/>
    </source>
</evidence>
<dbReference type="PROSITE" id="PS00031">
    <property type="entry name" value="NUCLEAR_REC_DBD_1"/>
    <property type="match status" value="1"/>
</dbReference>
<evidence type="ECO:0000259" key="13">
    <source>
        <dbReference type="PROSITE" id="PS51843"/>
    </source>
</evidence>
<keyword evidence="5 10" id="KW-0805">Transcription regulation</keyword>
<dbReference type="EMBL" id="FN653022">
    <property type="protein sequence ID" value="CBY07463.1"/>
    <property type="molecule type" value="Genomic_DNA"/>
</dbReference>
<dbReference type="PANTHER" id="PTHR45805">
    <property type="entry name" value="NUCLEAR HORMONE RECEPTOR HR3-RELATED"/>
    <property type="match status" value="1"/>
</dbReference>
<dbReference type="CDD" id="cd06968">
    <property type="entry name" value="NR_DBD_ROR"/>
    <property type="match status" value="1"/>
</dbReference>
<evidence type="ECO:0000256" key="8">
    <source>
        <dbReference type="ARBA" id="ARBA00023170"/>
    </source>
</evidence>
<evidence type="ECO:0000256" key="7">
    <source>
        <dbReference type="ARBA" id="ARBA00023163"/>
    </source>
</evidence>
<reference evidence="14" key="1">
    <citation type="journal article" date="2010" name="Science">
        <title>Plasticity of animal genome architecture unmasked by rapid evolution of a pelagic tunicate.</title>
        <authorList>
            <person name="Denoeud F."/>
            <person name="Henriet S."/>
            <person name="Mungpakdee S."/>
            <person name="Aury J.M."/>
            <person name="Da Silva C."/>
            <person name="Brinkmann H."/>
            <person name="Mikhaleva J."/>
            <person name="Olsen L.C."/>
            <person name="Jubin C."/>
            <person name="Canestro C."/>
            <person name="Bouquet J.M."/>
            <person name="Danks G."/>
            <person name="Poulain J."/>
            <person name="Campsteijn C."/>
            <person name="Adamski M."/>
            <person name="Cross I."/>
            <person name="Yadetie F."/>
            <person name="Muffato M."/>
            <person name="Louis A."/>
            <person name="Butcher S."/>
            <person name="Tsagkogeorga G."/>
            <person name="Konrad A."/>
            <person name="Singh S."/>
            <person name="Jensen M.F."/>
            <person name="Cong E.H."/>
            <person name="Eikeseth-Otteraa H."/>
            <person name="Noel B."/>
            <person name="Anthouard V."/>
            <person name="Porcel B.M."/>
            <person name="Kachouri-Lafond R."/>
            <person name="Nishino A."/>
            <person name="Ugolini M."/>
            <person name="Chourrout P."/>
            <person name="Nishida H."/>
            <person name="Aasland R."/>
            <person name="Huzurbazar S."/>
            <person name="Westhof E."/>
            <person name="Delsuc F."/>
            <person name="Lehrach H."/>
            <person name="Reinhardt R."/>
            <person name="Weissenbach J."/>
            <person name="Roy S.W."/>
            <person name="Artiguenave F."/>
            <person name="Postlethwait J.H."/>
            <person name="Manak J.R."/>
            <person name="Thompson E.M."/>
            <person name="Jaillon O."/>
            <person name="Du Pasquier L."/>
            <person name="Boudinot P."/>
            <person name="Liberles D.A."/>
            <person name="Volff J.N."/>
            <person name="Philippe H."/>
            <person name="Lenhard B."/>
            <person name="Roest Crollius H."/>
            <person name="Wincker P."/>
            <person name="Chourrout D."/>
        </authorList>
    </citation>
    <scope>NUCLEOTIDE SEQUENCE [LARGE SCALE GENOMIC DNA]</scope>
</reference>
<dbReference type="SUPFAM" id="SSF48508">
    <property type="entry name" value="Nuclear receptor ligand-binding domain"/>
    <property type="match status" value="1"/>
</dbReference>
<dbReference type="GO" id="GO:0008270">
    <property type="term" value="F:zinc ion binding"/>
    <property type="evidence" value="ECO:0007669"/>
    <property type="project" value="UniProtKB-KW"/>
</dbReference>
<dbReference type="Gene3D" id="3.30.50.10">
    <property type="entry name" value="Erythroid Transcription Factor GATA-1, subunit A"/>
    <property type="match status" value="1"/>
</dbReference>
<dbReference type="PROSITE" id="PS51843">
    <property type="entry name" value="NR_LBD"/>
    <property type="match status" value="1"/>
</dbReference>
<dbReference type="Gene3D" id="1.10.565.10">
    <property type="entry name" value="Retinoid X Receptor"/>
    <property type="match status" value="1"/>
</dbReference>
<evidence type="ECO:0000259" key="12">
    <source>
        <dbReference type="PROSITE" id="PS51030"/>
    </source>
</evidence>
<evidence type="ECO:0000256" key="10">
    <source>
        <dbReference type="RuleBase" id="RU004334"/>
    </source>
</evidence>
<dbReference type="InterPro" id="IPR000536">
    <property type="entry name" value="Nucl_hrmn_rcpt_lig-bd"/>
</dbReference>
<dbReference type="GO" id="GO:0000978">
    <property type="term" value="F:RNA polymerase II cis-regulatory region sequence-specific DNA binding"/>
    <property type="evidence" value="ECO:0007669"/>
    <property type="project" value="TreeGrafter"/>
</dbReference>
<dbReference type="Pfam" id="PF00105">
    <property type="entry name" value="zf-C4"/>
    <property type="match status" value="1"/>
</dbReference>
<dbReference type="GO" id="GO:0005634">
    <property type="term" value="C:nucleus"/>
    <property type="evidence" value="ECO:0007669"/>
    <property type="project" value="UniProtKB-SubCell"/>
</dbReference>
<name>E4X265_OIKDI</name>
<evidence type="ECO:0000256" key="6">
    <source>
        <dbReference type="ARBA" id="ARBA00023125"/>
    </source>
</evidence>
<keyword evidence="15" id="KW-1185">Reference proteome</keyword>
<keyword evidence="3 10" id="KW-0863">Zinc-finger</keyword>
<evidence type="ECO:0000256" key="5">
    <source>
        <dbReference type="ARBA" id="ARBA00023015"/>
    </source>
</evidence>
<comment type="subcellular location">
    <subcellularLocation>
        <location evidence="1 10">Nucleus</location>
    </subcellularLocation>
</comment>
<feature type="compositionally biased region" description="Low complexity" evidence="11">
    <location>
        <begin position="508"/>
        <end position="519"/>
    </location>
</feature>
<dbReference type="GO" id="GO:0004879">
    <property type="term" value="F:nuclear receptor activity"/>
    <property type="evidence" value="ECO:0007669"/>
    <property type="project" value="TreeGrafter"/>
</dbReference>
<organism evidence="14">
    <name type="scientific">Oikopleura dioica</name>
    <name type="common">Tunicate</name>
    <dbReference type="NCBI Taxonomy" id="34765"/>
    <lineage>
        <taxon>Eukaryota</taxon>
        <taxon>Metazoa</taxon>
        <taxon>Chordata</taxon>
        <taxon>Tunicata</taxon>
        <taxon>Appendicularia</taxon>
        <taxon>Copelata</taxon>
        <taxon>Oikopleuridae</taxon>
        <taxon>Oikopleura</taxon>
    </lineage>
</organism>
<dbReference type="InterPro" id="IPR035500">
    <property type="entry name" value="NHR-like_dom_sf"/>
</dbReference>
<dbReference type="InterPro" id="IPR001723">
    <property type="entry name" value="Nuclear_hrmn_rcpt"/>
</dbReference>
<feature type="domain" description="NR LBD" evidence="13">
    <location>
        <begin position="208"/>
        <end position="456"/>
    </location>
</feature>
<dbReference type="PRINTS" id="PR00047">
    <property type="entry name" value="STROIDFINGER"/>
</dbReference>
<feature type="region of interest" description="Disordered" evidence="11">
    <location>
        <begin position="508"/>
        <end position="546"/>
    </location>
</feature>
<dbReference type="AlphaFoldDB" id="E4X265"/>
<proteinExistence type="inferred from homology"/>
<feature type="compositionally biased region" description="Polar residues" evidence="11">
    <location>
        <begin position="472"/>
        <end position="487"/>
    </location>
</feature>
<evidence type="ECO:0000256" key="11">
    <source>
        <dbReference type="SAM" id="MobiDB-lite"/>
    </source>
</evidence>
<evidence type="ECO:0000313" key="15">
    <source>
        <dbReference type="Proteomes" id="UP000001307"/>
    </source>
</evidence>
<gene>
    <name evidence="14" type="ORF">GSOID_T00017146001</name>
</gene>
<comment type="similarity">
    <text evidence="10">Belongs to the nuclear hormone receptor family.</text>
</comment>
<dbReference type="PROSITE" id="PS51030">
    <property type="entry name" value="NUCLEAR_REC_DBD_2"/>
    <property type="match status" value="1"/>
</dbReference>
<evidence type="ECO:0000313" key="14">
    <source>
        <dbReference type="EMBL" id="CBY07463.1"/>
    </source>
</evidence>
<dbReference type="SMART" id="SM00399">
    <property type="entry name" value="ZnF_C4"/>
    <property type="match status" value="1"/>
</dbReference>
<protein>
    <recommendedName>
        <fullName evidence="16">Nuclear receptor domain-containing protein</fullName>
    </recommendedName>
</protein>
<dbReference type="SUPFAM" id="SSF57716">
    <property type="entry name" value="Glucocorticoid receptor-like (DNA-binding domain)"/>
    <property type="match status" value="1"/>
</dbReference>
<dbReference type="InterPro" id="IPR013088">
    <property type="entry name" value="Znf_NHR/GATA"/>
</dbReference>
<dbReference type="InterPro" id="IPR001628">
    <property type="entry name" value="Znf_hrmn_rcpt"/>
</dbReference>
<keyword evidence="9 10" id="KW-0539">Nucleus</keyword>
<evidence type="ECO:0008006" key="16">
    <source>
        <dbReference type="Google" id="ProtNLM"/>
    </source>
</evidence>